<evidence type="ECO:0000256" key="4">
    <source>
        <dbReference type="ARBA" id="ARBA00022734"/>
    </source>
</evidence>
<evidence type="ECO:0000256" key="7">
    <source>
        <dbReference type="RuleBase" id="RU369099"/>
    </source>
</evidence>
<organism evidence="11 12">
    <name type="scientific">Phyllosticta capitalensis</name>
    <dbReference type="NCBI Taxonomy" id="121624"/>
    <lineage>
        <taxon>Eukaryota</taxon>
        <taxon>Fungi</taxon>
        <taxon>Dikarya</taxon>
        <taxon>Ascomycota</taxon>
        <taxon>Pezizomycotina</taxon>
        <taxon>Dothideomycetes</taxon>
        <taxon>Dothideomycetes incertae sedis</taxon>
        <taxon>Botryosphaeriales</taxon>
        <taxon>Phyllostictaceae</taxon>
        <taxon>Phyllosticta</taxon>
    </lineage>
</organism>
<feature type="region of interest" description="Disordered" evidence="8">
    <location>
        <begin position="63"/>
        <end position="94"/>
    </location>
</feature>
<feature type="compositionally biased region" description="Basic and acidic residues" evidence="8">
    <location>
        <begin position="549"/>
        <end position="569"/>
    </location>
</feature>
<gene>
    <name evidence="11" type="ORF">HDK90DRAFT_501482</name>
</gene>
<reference evidence="11 12" key="1">
    <citation type="submission" date="2024-04" db="EMBL/GenBank/DDBJ databases">
        <title>Phyllosticta paracitricarpa is synonymous to the EU quarantine fungus P. citricarpa based on phylogenomic analyses.</title>
        <authorList>
            <consortium name="Lawrence Berkeley National Laboratory"/>
            <person name="Van Ingen-Buijs V.A."/>
            <person name="Van Westerhoven A.C."/>
            <person name="Haridas S."/>
            <person name="Skiadas P."/>
            <person name="Martin F."/>
            <person name="Groenewald J.Z."/>
            <person name="Crous P.W."/>
            <person name="Seidl M.F."/>
        </authorList>
    </citation>
    <scope>NUCLEOTIDE SEQUENCE [LARGE SCALE GENOMIC DNA]</scope>
    <source>
        <strain evidence="11 12">CBS 123374</strain>
    </source>
</reference>
<feature type="region of interest" description="Disordered" evidence="8">
    <location>
        <begin position="425"/>
        <end position="449"/>
    </location>
</feature>
<dbReference type="InterPro" id="IPR009011">
    <property type="entry name" value="Man6P_isomerase_rcpt-bd_dom_sf"/>
</dbReference>
<feature type="compositionally biased region" description="Polar residues" evidence="8">
    <location>
        <begin position="63"/>
        <end position="77"/>
    </location>
</feature>
<evidence type="ECO:0000256" key="8">
    <source>
        <dbReference type="SAM" id="MobiDB-lite"/>
    </source>
</evidence>
<accession>A0ABR1YZD2</accession>
<protein>
    <recommendedName>
        <fullName evidence="7">Endoplasmic reticulum lectin</fullName>
    </recommendedName>
    <alternativeName>
        <fullName evidence="7">Protein OS-9 homolog</fullName>
    </alternativeName>
</protein>
<dbReference type="SUPFAM" id="SSF50911">
    <property type="entry name" value="Mannose 6-phosphate receptor domain"/>
    <property type="match status" value="1"/>
</dbReference>
<dbReference type="PROSITE" id="PS51914">
    <property type="entry name" value="MRH"/>
    <property type="match status" value="1"/>
</dbReference>
<dbReference type="PANTHER" id="PTHR15414">
    <property type="entry name" value="OS-9-RELATED"/>
    <property type="match status" value="1"/>
</dbReference>
<feature type="region of interest" description="Disordered" evidence="8">
    <location>
        <begin position="484"/>
        <end position="569"/>
    </location>
</feature>
<feature type="compositionally biased region" description="Basic and acidic residues" evidence="8">
    <location>
        <begin position="212"/>
        <end position="221"/>
    </location>
</feature>
<dbReference type="Pfam" id="PF07915">
    <property type="entry name" value="PRKCSH"/>
    <property type="match status" value="1"/>
</dbReference>
<dbReference type="InterPro" id="IPR044865">
    <property type="entry name" value="MRH_dom"/>
</dbReference>
<feature type="compositionally biased region" description="Acidic residues" evidence="8">
    <location>
        <begin position="222"/>
        <end position="231"/>
    </location>
</feature>
<evidence type="ECO:0000256" key="9">
    <source>
        <dbReference type="SAM" id="SignalP"/>
    </source>
</evidence>
<evidence type="ECO:0000259" key="10">
    <source>
        <dbReference type="PROSITE" id="PS51914"/>
    </source>
</evidence>
<feature type="domain" description="MRH" evidence="10">
    <location>
        <begin position="158"/>
        <end position="313"/>
    </location>
</feature>
<feature type="compositionally biased region" description="Basic and acidic residues" evidence="8">
    <location>
        <begin position="431"/>
        <end position="449"/>
    </location>
</feature>
<feature type="chain" id="PRO_5046892503" description="Endoplasmic reticulum lectin" evidence="9">
    <location>
        <begin position="18"/>
        <end position="569"/>
    </location>
</feature>
<evidence type="ECO:0000256" key="6">
    <source>
        <dbReference type="ARBA" id="ARBA00023157"/>
    </source>
</evidence>
<keyword evidence="12" id="KW-1185">Reference proteome</keyword>
<keyword evidence="5 7" id="KW-0256">Endoplasmic reticulum</keyword>
<feature type="compositionally biased region" description="Acidic residues" evidence="8">
    <location>
        <begin position="528"/>
        <end position="548"/>
    </location>
</feature>
<sequence>MMKQIWALPAFMQVVLAIQGSFSVLDDLLAFPQYQIKFSDGSISDEHAKSLYLSSQTADSQKGAVTSNVDISQQPQHDSGIPVGATDPFHRDQDHDDELSATYERLVLHSRPYLCRIPVLDTTGNRTASNATQSAADEEKELIRATDRGWELLKGMQGNCIYFLSGWWSYSFCYNDGVKQFHQLPPGRGIPIYPPVEDESVTSYILGRFPEDDKKKGKKDIEAEEANMDDEGNSKGPKKDEDTAVARMETKGESRYLVQKLTGGTTCDLTGKERKIEVQFHCHPNTPDKIGMIKEVATCSYLMVIYTPRLCNDVAFLPPQQNRAHDISCAPIISSDSPSGATLPSTAHHGETAIEKVAKPAPVKDTSIQLPPALAAAASGPQATSRPLPTVGGTVVGAKQLVGQPGSRIEKSVVVGGGKETLLGTVASSDGRGKEKTMSPEQLRKLDIKDPRDVEDLKKKLKKMAGDKAWRLELVDTPRGREFRGIIDTDDDFDTENVPSGKNKNEKSGKDSGSKKKDEKDDAAPPADDSDDEWEWEFEWFDWDEGEREPDRGGDEDREGSQEEYREEL</sequence>
<keyword evidence="4 7" id="KW-0430">Lectin</keyword>
<dbReference type="InterPro" id="IPR012913">
    <property type="entry name" value="OS9-like_dom"/>
</dbReference>
<comment type="subcellular location">
    <subcellularLocation>
        <location evidence="1 7">Endoplasmic reticulum membrane</location>
        <topology evidence="1 7">Peripheral membrane protein</topology>
        <orientation evidence="1 7">Lumenal side</orientation>
    </subcellularLocation>
</comment>
<evidence type="ECO:0000256" key="3">
    <source>
        <dbReference type="ARBA" id="ARBA00022729"/>
    </source>
</evidence>
<proteinExistence type="inferred from homology"/>
<feature type="signal peptide" evidence="9">
    <location>
        <begin position="1"/>
        <end position="17"/>
    </location>
</feature>
<keyword evidence="3 9" id="KW-0732">Signal</keyword>
<comment type="similarity">
    <text evidence="2 7">Belongs to the OS-9 family.</text>
</comment>
<evidence type="ECO:0000256" key="5">
    <source>
        <dbReference type="ARBA" id="ARBA00022824"/>
    </source>
</evidence>
<dbReference type="Gene3D" id="2.70.130.10">
    <property type="entry name" value="Mannose-6-phosphate receptor binding domain"/>
    <property type="match status" value="1"/>
</dbReference>
<keyword evidence="6" id="KW-1015">Disulfide bond</keyword>
<evidence type="ECO:0000313" key="12">
    <source>
        <dbReference type="Proteomes" id="UP001492380"/>
    </source>
</evidence>
<feature type="region of interest" description="Disordered" evidence="8">
    <location>
        <begin position="212"/>
        <end position="242"/>
    </location>
</feature>
<feature type="compositionally biased region" description="Basic and acidic residues" evidence="8">
    <location>
        <begin position="503"/>
        <end position="523"/>
    </location>
</feature>
<comment type="function">
    <text evidence="7">Lectin involved in the quality control of the secretory pathway. As a member of the endoplasmic reticulum-associated degradation lumenal (ERAD-L) surveillance system, targets misfolded endoplasmic reticulum lumenal glycoproteins for degradation.</text>
</comment>
<dbReference type="EMBL" id="JBBWRZ010000002">
    <property type="protein sequence ID" value="KAK8243865.1"/>
    <property type="molecule type" value="Genomic_DNA"/>
</dbReference>
<keyword evidence="7" id="KW-0472">Membrane</keyword>
<dbReference type="PANTHER" id="PTHR15414:SF0">
    <property type="entry name" value="ENDOPLASMIC RETICULUM LECTIN 1"/>
    <property type="match status" value="1"/>
</dbReference>
<comment type="caution">
    <text evidence="11">The sequence shown here is derived from an EMBL/GenBank/DDBJ whole genome shotgun (WGS) entry which is preliminary data.</text>
</comment>
<dbReference type="InterPro" id="IPR045149">
    <property type="entry name" value="OS-9-like"/>
</dbReference>
<dbReference type="Proteomes" id="UP001492380">
    <property type="component" value="Unassembled WGS sequence"/>
</dbReference>
<evidence type="ECO:0000313" key="11">
    <source>
        <dbReference type="EMBL" id="KAK8243865.1"/>
    </source>
</evidence>
<evidence type="ECO:0000256" key="2">
    <source>
        <dbReference type="ARBA" id="ARBA00009918"/>
    </source>
</evidence>
<name>A0ABR1YZD2_9PEZI</name>
<evidence type="ECO:0000256" key="1">
    <source>
        <dbReference type="ARBA" id="ARBA00004367"/>
    </source>
</evidence>